<dbReference type="Pfam" id="PF13754">
    <property type="entry name" value="Big_3_4"/>
    <property type="match status" value="1"/>
</dbReference>
<accession>A0A1Q2C828</accession>
<proteinExistence type="predicted"/>
<dbReference type="Proteomes" id="UP000188159">
    <property type="component" value="Chromosome"/>
</dbReference>
<protein>
    <submittedName>
        <fullName evidence="2">Glycosyl hydrolase</fullName>
    </submittedName>
</protein>
<gene>
    <name evidence="2" type="ORF">DO83_10115</name>
</gene>
<dbReference type="EMBL" id="CP012098">
    <property type="protein sequence ID" value="AQP39902.1"/>
    <property type="molecule type" value="Genomic_DNA"/>
</dbReference>
<keyword evidence="2" id="KW-0378">Hydrolase</keyword>
<evidence type="ECO:0000313" key="3">
    <source>
        <dbReference type="Proteomes" id="UP000188159"/>
    </source>
</evidence>
<dbReference type="RefSeq" id="WP_077326763.1">
    <property type="nucleotide sequence ID" value="NZ_CP012098.1"/>
</dbReference>
<dbReference type="InterPro" id="IPR022038">
    <property type="entry name" value="Ig-like_bact"/>
</dbReference>
<evidence type="ECO:0000259" key="1">
    <source>
        <dbReference type="Pfam" id="PF13754"/>
    </source>
</evidence>
<organism evidence="2 3">
    <name type="scientific">Anaerostipes hadrus</name>
    <dbReference type="NCBI Taxonomy" id="649756"/>
    <lineage>
        <taxon>Bacteria</taxon>
        <taxon>Bacillati</taxon>
        <taxon>Bacillota</taxon>
        <taxon>Clostridia</taxon>
        <taxon>Lachnospirales</taxon>
        <taxon>Lachnospiraceae</taxon>
        <taxon>Anaerostipes</taxon>
    </lineage>
</organism>
<name>A0A1Q2C828_ANAHA</name>
<sequence length="97" mass="11283">MVKRVFGKVDGIEVNYDHSKGDWWNVPVPLDIDGEYVIEVIAEDEAGNQSFITRLLYTVKGENICVHQLPLSGHLFEKVERKICFNRMYPKCKEVQR</sequence>
<feature type="domain" description="Ig-like" evidence="1">
    <location>
        <begin position="1"/>
        <end position="77"/>
    </location>
</feature>
<reference evidence="2 3" key="1">
    <citation type="journal article" date="2016" name="Sci. Rep.">
        <title>Accelerated dysbiosis of gut microbiota during aggravation of DSS-induced colitis by a butyrate-producing bacterium.</title>
        <authorList>
            <person name="Zhang Q."/>
            <person name="Wu Y."/>
            <person name="Wang J."/>
            <person name="Wu G."/>
            <person name="Long W."/>
            <person name="Xue Z."/>
            <person name="Wang L."/>
            <person name="Zhang X."/>
            <person name="Pang X."/>
            <person name="Zhao Y."/>
            <person name="Zhao L."/>
            <person name="Zhang C."/>
        </authorList>
    </citation>
    <scope>NUCLEOTIDE SEQUENCE [LARGE SCALE GENOMIC DNA]</scope>
    <source>
        <strain evidence="2 3">BPB5</strain>
    </source>
</reference>
<dbReference type="AlphaFoldDB" id="A0A1Q2C828"/>
<dbReference type="GO" id="GO:0016787">
    <property type="term" value="F:hydrolase activity"/>
    <property type="evidence" value="ECO:0007669"/>
    <property type="project" value="UniProtKB-KW"/>
</dbReference>
<evidence type="ECO:0000313" key="2">
    <source>
        <dbReference type="EMBL" id="AQP39902.1"/>
    </source>
</evidence>